<keyword evidence="4" id="KW-0808">Transferase</keyword>
<dbReference type="PROSITE" id="PS00108">
    <property type="entry name" value="PROTEIN_KINASE_ST"/>
    <property type="match status" value="1"/>
</dbReference>
<dbReference type="GO" id="GO:0005524">
    <property type="term" value="F:ATP binding"/>
    <property type="evidence" value="ECO:0007669"/>
    <property type="project" value="UniProtKB-KW"/>
</dbReference>
<keyword evidence="2" id="KW-0723">Serine/threonine-protein kinase</keyword>
<dbReference type="GO" id="GO:0004674">
    <property type="term" value="F:protein serine/threonine kinase activity"/>
    <property type="evidence" value="ECO:0007669"/>
    <property type="project" value="UniProtKB-KW"/>
</dbReference>
<feature type="domain" description="Protein kinase" evidence="9">
    <location>
        <begin position="176"/>
        <end position="460"/>
    </location>
</feature>
<dbReference type="RefSeq" id="WP_130479077.1">
    <property type="nucleotide sequence ID" value="NZ_SFCC01000019.1"/>
</dbReference>
<dbReference type="PROSITE" id="PS50006">
    <property type="entry name" value="FHA_DOMAIN"/>
    <property type="match status" value="1"/>
</dbReference>
<dbReference type="Proteomes" id="UP000292003">
    <property type="component" value="Unassembled WGS sequence"/>
</dbReference>
<evidence type="ECO:0000256" key="5">
    <source>
        <dbReference type="ARBA" id="ARBA00022741"/>
    </source>
</evidence>
<dbReference type="SMART" id="SM00220">
    <property type="entry name" value="S_TKc"/>
    <property type="match status" value="1"/>
</dbReference>
<dbReference type="Pfam" id="PF00498">
    <property type="entry name" value="FHA"/>
    <property type="match status" value="1"/>
</dbReference>
<keyword evidence="6" id="KW-0418">Kinase</keyword>
<organism evidence="10 11">
    <name type="scientific">Amycolatopsis suaedae</name>
    <dbReference type="NCBI Taxonomy" id="2510978"/>
    <lineage>
        <taxon>Bacteria</taxon>
        <taxon>Bacillati</taxon>
        <taxon>Actinomycetota</taxon>
        <taxon>Actinomycetes</taxon>
        <taxon>Pseudonocardiales</taxon>
        <taxon>Pseudonocardiaceae</taxon>
        <taxon>Amycolatopsis</taxon>
    </lineage>
</organism>
<evidence type="ECO:0000256" key="3">
    <source>
        <dbReference type="ARBA" id="ARBA00022553"/>
    </source>
</evidence>
<comment type="caution">
    <text evidence="10">The sequence shown here is derived from an EMBL/GenBank/DDBJ whole genome shotgun (WGS) entry which is preliminary data.</text>
</comment>
<dbReference type="EC" id="2.7.11.1" evidence="1"/>
<dbReference type="Gene3D" id="1.10.510.10">
    <property type="entry name" value="Transferase(Phosphotransferase) domain 1"/>
    <property type="match status" value="1"/>
</dbReference>
<sequence length="460" mass="49174">MRASVTLAVTAGTDAGAEYTFHERTTRIVGRAADCDPRLSGGRVSRHHCLFDINPPDVRVRDLGSLNGTHVNGEEIGRRQAGQTPEEGARLWFPERDLLDGDEVRIGRSVLRVRVTAPATGPSRGRCAHCGAEVKADPAGGDVLCATCRRDPATAARLLLERAARGEPEVVTLQGFTLVRELGRGGQGAVFLAEHDVTGERIALKILLPRIAARPMARQGFLREIDSTRALRHPNIVRFVEGGASGATFFLASEYCTAGSVREWVPAQGGTLSPDVAVPLVMQALDGLDHAHRATIPDVPLADGKLGRGRGLVHRDVKPANLLLAGVPGERVLKVGDFGISKAFDMAGLSGHTHTGAVAGTMAFMARPQLVNFKFAKPAVDVWAAAASLYWMLTGHTPRDFPPGQDPISVVLGTEPVPVRTRVPGIPRRLAEVIDHALVDHPEIAVRSAGDLARMLREAL</sequence>
<dbReference type="InterPro" id="IPR000253">
    <property type="entry name" value="FHA_dom"/>
</dbReference>
<dbReference type="CDD" id="cd14014">
    <property type="entry name" value="STKc_PknB_like"/>
    <property type="match status" value="1"/>
</dbReference>
<dbReference type="Gene3D" id="2.60.200.20">
    <property type="match status" value="1"/>
</dbReference>
<dbReference type="SUPFAM" id="SSF56112">
    <property type="entry name" value="Protein kinase-like (PK-like)"/>
    <property type="match status" value="1"/>
</dbReference>
<accession>A0A4Q7IYL8</accession>
<dbReference type="SMART" id="SM00240">
    <property type="entry name" value="FHA"/>
    <property type="match status" value="1"/>
</dbReference>
<keyword evidence="7" id="KW-0067">ATP-binding</keyword>
<evidence type="ECO:0000313" key="11">
    <source>
        <dbReference type="Proteomes" id="UP000292003"/>
    </source>
</evidence>
<evidence type="ECO:0000256" key="4">
    <source>
        <dbReference type="ARBA" id="ARBA00022679"/>
    </source>
</evidence>
<evidence type="ECO:0000256" key="1">
    <source>
        <dbReference type="ARBA" id="ARBA00012513"/>
    </source>
</evidence>
<dbReference type="InterPro" id="IPR000719">
    <property type="entry name" value="Prot_kinase_dom"/>
</dbReference>
<dbReference type="SUPFAM" id="SSF49879">
    <property type="entry name" value="SMAD/FHA domain"/>
    <property type="match status" value="1"/>
</dbReference>
<evidence type="ECO:0000256" key="7">
    <source>
        <dbReference type="ARBA" id="ARBA00022840"/>
    </source>
</evidence>
<evidence type="ECO:0000259" key="8">
    <source>
        <dbReference type="PROSITE" id="PS50006"/>
    </source>
</evidence>
<dbReference type="InterPro" id="IPR008984">
    <property type="entry name" value="SMAD_FHA_dom_sf"/>
</dbReference>
<dbReference type="AlphaFoldDB" id="A0A4Q7IYL8"/>
<evidence type="ECO:0000256" key="2">
    <source>
        <dbReference type="ARBA" id="ARBA00022527"/>
    </source>
</evidence>
<dbReference type="PANTHER" id="PTHR43289:SF6">
    <property type="entry name" value="SERINE_THREONINE-PROTEIN KINASE NEKL-3"/>
    <property type="match status" value="1"/>
</dbReference>
<dbReference type="PROSITE" id="PS50011">
    <property type="entry name" value="PROTEIN_KINASE_DOM"/>
    <property type="match status" value="1"/>
</dbReference>
<dbReference type="Gene3D" id="3.30.200.20">
    <property type="entry name" value="Phosphorylase Kinase, domain 1"/>
    <property type="match status" value="1"/>
</dbReference>
<reference evidence="10 11" key="1">
    <citation type="submission" date="2019-02" db="EMBL/GenBank/DDBJ databases">
        <title>Draft genome sequence of Amycolatopsis sp. 8-3EHSu isolated from roots of Suaeda maritima.</title>
        <authorList>
            <person name="Duangmal K."/>
            <person name="Chantavorakit T."/>
        </authorList>
    </citation>
    <scope>NUCLEOTIDE SEQUENCE [LARGE SCALE GENOMIC DNA]</scope>
    <source>
        <strain evidence="10 11">8-3EHSu</strain>
    </source>
</reference>
<evidence type="ECO:0000259" key="9">
    <source>
        <dbReference type="PROSITE" id="PS50011"/>
    </source>
</evidence>
<evidence type="ECO:0000313" key="10">
    <source>
        <dbReference type="EMBL" id="RZQ60091.1"/>
    </source>
</evidence>
<dbReference type="Pfam" id="PF00069">
    <property type="entry name" value="Pkinase"/>
    <property type="match status" value="1"/>
</dbReference>
<protein>
    <recommendedName>
        <fullName evidence="1">non-specific serine/threonine protein kinase</fullName>
        <ecNumber evidence="1">2.7.11.1</ecNumber>
    </recommendedName>
</protein>
<dbReference type="CDD" id="cd00060">
    <property type="entry name" value="FHA"/>
    <property type="match status" value="1"/>
</dbReference>
<feature type="domain" description="FHA" evidence="8">
    <location>
        <begin position="27"/>
        <end position="76"/>
    </location>
</feature>
<keyword evidence="5" id="KW-0547">Nucleotide-binding</keyword>
<dbReference type="EMBL" id="SFCC01000019">
    <property type="protein sequence ID" value="RZQ60091.1"/>
    <property type="molecule type" value="Genomic_DNA"/>
</dbReference>
<name>A0A4Q7IYL8_9PSEU</name>
<proteinExistence type="predicted"/>
<keyword evidence="3" id="KW-0597">Phosphoprotein</keyword>
<dbReference type="InterPro" id="IPR008271">
    <property type="entry name" value="Ser/Thr_kinase_AS"/>
</dbReference>
<dbReference type="PANTHER" id="PTHR43289">
    <property type="entry name" value="MITOGEN-ACTIVATED PROTEIN KINASE KINASE KINASE 20-RELATED"/>
    <property type="match status" value="1"/>
</dbReference>
<dbReference type="InterPro" id="IPR011009">
    <property type="entry name" value="Kinase-like_dom_sf"/>
</dbReference>
<evidence type="ECO:0000256" key="6">
    <source>
        <dbReference type="ARBA" id="ARBA00022777"/>
    </source>
</evidence>
<dbReference type="OrthoDB" id="9762169at2"/>
<keyword evidence="11" id="KW-1185">Reference proteome</keyword>
<gene>
    <name evidence="10" type="ORF">EWH70_30790</name>
</gene>